<proteinExistence type="predicted"/>
<evidence type="ECO:0000313" key="2">
    <source>
        <dbReference type="Proteomes" id="UP000196655"/>
    </source>
</evidence>
<accession>A0A211ZFW4</accession>
<dbReference type="OrthoDB" id="7357832at2"/>
<dbReference type="GO" id="GO:0003677">
    <property type="term" value="F:DNA binding"/>
    <property type="evidence" value="ECO:0007669"/>
    <property type="project" value="InterPro"/>
</dbReference>
<dbReference type="RefSeq" id="WP_088154531.1">
    <property type="nucleotide sequence ID" value="NZ_NHON01000067.1"/>
</dbReference>
<protein>
    <submittedName>
        <fullName evidence="1">Uncharacterized protein</fullName>
    </submittedName>
</protein>
<keyword evidence="2" id="KW-1185">Reference proteome</keyword>
<dbReference type="Proteomes" id="UP000196655">
    <property type="component" value="Unassembled WGS sequence"/>
</dbReference>
<dbReference type="GO" id="GO:0008270">
    <property type="term" value="F:zinc ion binding"/>
    <property type="evidence" value="ECO:0007669"/>
    <property type="project" value="InterPro"/>
</dbReference>
<organism evidence="1 2">
    <name type="scientific">Inquilinus limosus</name>
    <dbReference type="NCBI Taxonomy" id="171674"/>
    <lineage>
        <taxon>Bacteria</taxon>
        <taxon>Pseudomonadati</taxon>
        <taxon>Pseudomonadota</taxon>
        <taxon>Alphaproteobacteria</taxon>
        <taxon>Rhodospirillales</taxon>
        <taxon>Rhodospirillaceae</taxon>
        <taxon>Inquilinus</taxon>
    </lineage>
</organism>
<dbReference type="GO" id="GO:0006355">
    <property type="term" value="P:regulation of DNA-templated transcription"/>
    <property type="evidence" value="ECO:0007669"/>
    <property type="project" value="InterPro"/>
</dbReference>
<dbReference type="AlphaFoldDB" id="A0A211ZFW4"/>
<name>A0A211ZFW4_9PROT</name>
<sequence>MPIDEIGAAALATPSQVLEVTAAIVAAHLRGTTTSAAHVPDIIRQVYDALTELVEGSGVEEAPRPAVDAARHPIAAGPAAATALPWCETTALRGIRAGTRIGESPRERFLSRYR</sequence>
<dbReference type="EMBL" id="NHON01000067">
    <property type="protein sequence ID" value="OWJ64130.1"/>
    <property type="molecule type" value="Genomic_DNA"/>
</dbReference>
<comment type="caution">
    <text evidence="1">The sequence shown here is derived from an EMBL/GenBank/DDBJ whole genome shotgun (WGS) entry which is preliminary data.</text>
</comment>
<gene>
    <name evidence="1" type="ORF">BWR60_26220</name>
</gene>
<evidence type="ECO:0000313" key="1">
    <source>
        <dbReference type="EMBL" id="OWJ64130.1"/>
    </source>
</evidence>
<dbReference type="InterPro" id="IPR008807">
    <property type="entry name" value="ROS_MUCR"/>
</dbReference>
<dbReference type="Pfam" id="PF05443">
    <property type="entry name" value="ROS_MUCR"/>
    <property type="match status" value="1"/>
</dbReference>
<reference evidence="2" key="1">
    <citation type="submission" date="2017-05" db="EMBL/GenBank/DDBJ databases">
        <authorList>
            <person name="Macchi M."/>
            <person name="Festa S."/>
            <person name="Coppotelli B.M."/>
            <person name="Morelli I.S."/>
        </authorList>
    </citation>
    <scope>NUCLEOTIDE SEQUENCE [LARGE SCALE GENOMIC DNA]</scope>
    <source>
        <strain evidence="2">I</strain>
    </source>
</reference>